<evidence type="ECO:0000256" key="2">
    <source>
        <dbReference type="ARBA" id="ARBA00022679"/>
    </source>
</evidence>
<proteinExistence type="inferred from homology"/>
<evidence type="ECO:0000256" key="4">
    <source>
        <dbReference type="SAM" id="MobiDB-lite"/>
    </source>
</evidence>
<dbReference type="InterPro" id="IPR013024">
    <property type="entry name" value="GGCT-like"/>
</dbReference>
<feature type="domain" description="Gamma-glutamylcyclotransferase AIG2-like" evidence="5">
    <location>
        <begin position="58"/>
        <end position="162"/>
    </location>
</feature>
<dbReference type="PANTHER" id="PTHR31544">
    <property type="entry name" value="AIG2-LIKE PROTEIN D"/>
    <property type="match status" value="1"/>
</dbReference>
<evidence type="ECO:0000313" key="6">
    <source>
        <dbReference type="EMBL" id="KAK4241863.1"/>
    </source>
</evidence>
<comment type="caution">
    <text evidence="6">The sequence shown here is derived from an EMBL/GenBank/DDBJ whole genome shotgun (WGS) entry which is preliminary data.</text>
</comment>
<evidence type="ECO:0000256" key="1">
    <source>
        <dbReference type="ARBA" id="ARBA00008861"/>
    </source>
</evidence>
<protein>
    <recommendedName>
        <fullName evidence="3">Putative gamma-glutamylcyclotransferase</fullName>
    </recommendedName>
</protein>
<accession>A0AAN7HG43</accession>
<dbReference type="Proteomes" id="UP001303760">
    <property type="component" value="Unassembled WGS sequence"/>
</dbReference>
<dbReference type="Gene3D" id="3.10.490.10">
    <property type="entry name" value="Gamma-glutamyl cyclotransferase-like"/>
    <property type="match status" value="1"/>
</dbReference>
<feature type="compositionally biased region" description="Pro residues" evidence="4">
    <location>
        <begin position="10"/>
        <end position="31"/>
    </location>
</feature>
<dbReference type="InterPro" id="IPR036568">
    <property type="entry name" value="GGCT-like_sf"/>
</dbReference>
<organism evidence="6 7">
    <name type="scientific">Achaetomium macrosporum</name>
    <dbReference type="NCBI Taxonomy" id="79813"/>
    <lineage>
        <taxon>Eukaryota</taxon>
        <taxon>Fungi</taxon>
        <taxon>Dikarya</taxon>
        <taxon>Ascomycota</taxon>
        <taxon>Pezizomycotina</taxon>
        <taxon>Sordariomycetes</taxon>
        <taxon>Sordariomycetidae</taxon>
        <taxon>Sordariales</taxon>
        <taxon>Chaetomiaceae</taxon>
        <taxon>Achaetomium</taxon>
    </lineage>
</organism>
<evidence type="ECO:0000256" key="3">
    <source>
        <dbReference type="ARBA" id="ARBA00030602"/>
    </source>
</evidence>
<dbReference type="EMBL" id="MU860016">
    <property type="protein sequence ID" value="KAK4241863.1"/>
    <property type="molecule type" value="Genomic_DNA"/>
</dbReference>
<dbReference type="InterPro" id="IPR045038">
    <property type="entry name" value="AIG2-like"/>
</dbReference>
<name>A0AAN7HG43_9PEZI</name>
<dbReference type="CDD" id="cd06661">
    <property type="entry name" value="GGCT_like"/>
    <property type="match status" value="1"/>
</dbReference>
<reference evidence="6" key="2">
    <citation type="submission" date="2023-05" db="EMBL/GenBank/DDBJ databases">
        <authorList>
            <consortium name="Lawrence Berkeley National Laboratory"/>
            <person name="Steindorff A."/>
            <person name="Hensen N."/>
            <person name="Bonometti L."/>
            <person name="Westerberg I."/>
            <person name="Brannstrom I.O."/>
            <person name="Guillou S."/>
            <person name="Cros-Aarteil S."/>
            <person name="Calhoun S."/>
            <person name="Haridas S."/>
            <person name="Kuo A."/>
            <person name="Mondo S."/>
            <person name="Pangilinan J."/>
            <person name="Riley R."/>
            <person name="Labutti K."/>
            <person name="Andreopoulos B."/>
            <person name="Lipzen A."/>
            <person name="Chen C."/>
            <person name="Yanf M."/>
            <person name="Daum C."/>
            <person name="Ng V."/>
            <person name="Clum A."/>
            <person name="Ohm R."/>
            <person name="Martin F."/>
            <person name="Silar P."/>
            <person name="Natvig D."/>
            <person name="Lalanne C."/>
            <person name="Gautier V."/>
            <person name="Ament-Velasquez S.L."/>
            <person name="Kruys A."/>
            <person name="Hutchinson M.I."/>
            <person name="Powell A.J."/>
            <person name="Barry K."/>
            <person name="Miller A.N."/>
            <person name="Grigoriev I.V."/>
            <person name="Debuchy R."/>
            <person name="Gladieux P."/>
            <person name="Thoren M.H."/>
            <person name="Johannesson H."/>
        </authorList>
    </citation>
    <scope>NUCLEOTIDE SEQUENCE</scope>
    <source>
        <strain evidence="6">CBS 532.94</strain>
    </source>
</reference>
<dbReference type="SUPFAM" id="SSF110857">
    <property type="entry name" value="Gamma-glutamyl cyclotransferase-like"/>
    <property type="match status" value="1"/>
</dbReference>
<keyword evidence="2" id="KW-0808">Transferase</keyword>
<evidence type="ECO:0000259" key="5">
    <source>
        <dbReference type="Pfam" id="PF06094"/>
    </source>
</evidence>
<keyword evidence="7" id="KW-1185">Reference proteome</keyword>
<evidence type="ECO:0000313" key="7">
    <source>
        <dbReference type="Proteomes" id="UP001303760"/>
    </source>
</evidence>
<dbReference type="SUPFAM" id="SSF101447">
    <property type="entry name" value="Formin homology 2 domain (FH2 domain)"/>
    <property type="match status" value="1"/>
</dbReference>
<gene>
    <name evidence="6" type="ORF">C8A03DRAFT_11953</name>
</gene>
<dbReference type="Pfam" id="PF06094">
    <property type="entry name" value="GGACT"/>
    <property type="match status" value="1"/>
</dbReference>
<dbReference type="AlphaFoldDB" id="A0AAN7HG43"/>
<feature type="region of interest" description="Disordered" evidence="4">
    <location>
        <begin position="1"/>
        <end position="35"/>
    </location>
</feature>
<dbReference type="PANTHER" id="PTHR31544:SF4">
    <property type="entry name" value="GAMMA-GLUTAMYLCYCLOTRANSFERASE-RELATED"/>
    <property type="match status" value="1"/>
</dbReference>
<dbReference type="InterPro" id="IPR009288">
    <property type="entry name" value="AIG2-like_dom"/>
</dbReference>
<reference evidence="6" key="1">
    <citation type="journal article" date="2023" name="Mol. Phylogenet. Evol.">
        <title>Genome-scale phylogeny and comparative genomics of the fungal order Sordariales.</title>
        <authorList>
            <person name="Hensen N."/>
            <person name="Bonometti L."/>
            <person name="Westerberg I."/>
            <person name="Brannstrom I.O."/>
            <person name="Guillou S."/>
            <person name="Cros-Aarteil S."/>
            <person name="Calhoun S."/>
            <person name="Haridas S."/>
            <person name="Kuo A."/>
            <person name="Mondo S."/>
            <person name="Pangilinan J."/>
            <person name="Riley R."/>
            <person name="LaButti K."/>
            <person name="Andreopoulos B."/>
            <person name="Lipzen A."/>
            <person name="Chen C."/>
            <person name="Yan M."/>
            <person name="Daum C."/>
            <person name="Ng V."/>
            <person name="Clum A."/>
            <person name="Steindorff A."/>
            <person name="Ohm R.A."/>
            <person name="Martin F."/>
            <person name="Silar P."/>
            <person name="Natvig D.O."/>
            <person name="Lalanne C."/>
            <person name="Gautier V."/>
            <person name="Ament-Velasquez S.L."/>
            <person name="Kruys A."/>
            <person name="Hutchinson M.I."/>
            <person name="Powell A.J."/>
            <person name="Barry K."/>
            <person name="Miller A.N."/>
            <person name="Grigoriev I.V."/>
            <person name="Debuchy R."/>
            <person name="Gladieux P."/>
            <person name="Hiltunen Thoren M."/>
            <person name="Johannesson H."/>
        </authorList>
    </citation>
    <scope>NUCLEOTIDE SEQUENCE</scope>
    <source>
        <strain evidence="6">CBS 532.94</strain>
    </source>
</reference>
<dbReference type="GO" id="GO:0016740">
    <property type="term" value="F:transferase activity"/>
    <property type="evidence" value="ECO:0007669"/>
    <property type="project" value="UniProtKB-KW"/>
</dbReference>
<sequence>MPESNRSSPPSSPTPCEPPPPPPLPPPPPSRTLPAKIGVTTHTVGATAEPEPFKPVYYFFYGTLMKPDILKAVLGLDTEPVLRTAKVYGFELTNWGQYRALIDGTPGAVVSGCAYMVRSTEEAYKLAYYETDSYALTPCKIYFTDENNEKENEAVHGKTFKYAGDGQALREGRFDRTLWEIRMGQRLPGRWHGEERQTGQYGPGASR</sequence>
<comment type="similarity">
    <text evidence="1">Belongs to the gamma-glutamylcyclotransferase family.</text>
</comment>